<feature type="domain" description="FAD/NAD(P)-binding" evidence="6">
    <location>
        <begin position="3"/>
        <end position="311"/>
    </location>
</feature>
<dbReference type="RefSeq" id="WP_197963786.1">
    <property type="nucleotide sequence ID" value="NZ_JACCHP010000034.1"/>
</dbReference>
<accession>A0ABS0PZX6</accession>
<dbReference type="Pfam" id="PF07992">
    <property type="entry name" value="Pyr_redox_2"/>
    <property type="match status" value="1"/>
</dbReference>
<comment type="caution">
    <text evidence="7">The sequence shown here is derived from an EMBL/GenBank/DDBJ whole genome shotgun (WGS) entry which is preliminary data.</text>
</comment>
<evidence type="ECO:0000313" key="7">
    <source>
        <dbReference type="EMBL" id="MBH5402743.1"/>
    </source>
</evidence>
<gene>
    <name evidence="7" type="ORF">HZZ13_33845</name>
</gene>
<sequence>MARIVVLGAGFAGLWAAIGAARKRDEIGASDRDIEIHLIDRNPYHNIRVRNYETDLSEVALPLAQLLDPIGVTHGLGEIEAIDPAHRKISLVTSGGEETLGYDRLVLALGSEVMRPDIPGLADHGFDVDTYAAALRLEDHLVALGRSAPSPGRSTVVVVGAGFTGIEVAAEMPDRLARAGITGSRRIILVDPNPTVGASIGAHARPVIESALSWLDVETRLGVRIASVEAAGVHLSSGEFIPTQTVIWCGGMRASRLAENFPGARDRLGRLLVDPFMRVANLPGVFAAGDVASSVIDGLHPTVMSCQFARPMGRFAGHNVVADLAGEPMLPLRIDWYVTVLDLGDWGALYTEGWDREVRTIGAAAKATKETINRKRIYPPLNGSKDDLFAAAAPTVQAPPPTYGAPRR</sequence>
<evidence type="ECO:0000259" key="6">
    <source>
        <dbReference type="Pfam" id="PF07992"/>
    </source>
</evidence>
<keyword evidence="5" id="KW-0560">Oxidoreductase</keyword>
<evidence type="ECO:0000313" key="8">
    <source>
        <dbReference type="Proteomes" id="UP000807370"/>
    </source>
</evidence>
<dbReference type="InterPro" id="IPR023753">
    <property type="entry name" value="FAD/NAD-binding_dom"/>
</dbReference>
<evidence type="ECO:0000256" key="5">
    <source>
        <dbReference type="ARBA" id="ARBA00023002"/>
    </source>
</evidence>
<comment type="cofactor">
    <cofactor evidence="1">
        <name>FAD</name>
        <dbReference type="ChEBI" id="CHEBI:57692"/>
    </cofactor>
</comment>
<dbReference type="PANTHER" id="PTHR42913:SF3">
    <property type="entry name" value="64 KDA MITOCHONDRIAL NADH DEHYDROGENASE (EUROFUNG)"/>
    <property type="match status" value="1"/>
</dbReference>
<evidence type="ECO:0000256" key="4">
    <source>
        <dbReference type="ARBA" id="ARBA00022827"/>
    </source>
</evidence>
<protein>
    <submittedName>
        <fullName evidence="7">NAD(P)/FAD-dependent oxidoreductase</fullName>
    </submittedName>
</protein>
<organism evidence="7 8">
    <name type="scientific">Bradyrhizobium agreste</name>
    <dbReference type="NCBI Taxonomy" id="2751811"/>
    <lineage>
        <taxon>Bacteria</taxon>
        <taxon>Pseudomonadati</taxon>
        <taxon>Pseudomonadota</taxon>
        <taxon>Alphaproteobacteria</taxon>
        <taxon>Hyphomicrobiales</taxon>
        <taxon>Nitrobacteraceae</taxon>
        <taxon>Bradyrhizobium</taxon>
    </lineage>
</organism>
<proteinExistence type="inferred from homology"/>
<keyword evidence="3" id="KW-0285">Flavoprotein</keyword>
<dbReference type="PRINTS" id="PR00469">
    <property type="entry name" value="PNDRDTASEII"/>
</dbReference>
<dbReference type="PANTHER" id="PTHR42913">
    <property type="entry name" value="APOPTOSIS-INDUCING FACTOR 1"/>
    <property type="match status" value="1"/>
</dbReference>
<dbReference type="InterPro" id="IPR036188">
    <property type="entry name" value="FAD/NAD-bd_sf"/>
</dbReference>
<keyword evidence="4" id="KW-0274">FAD</keyword>
<dbReference type="EMBL" id="JACCHP010000034">
    <property type="protein sequence ID" value="MBH5402743.1"/>
    <property type="molecule type" value="Genomic_DNA"/>
</dbReference>
<comment type="similarity">
    <text evidence="2">Belongs to the NADH dehydrogenase family.</text>
</comment>
<evidence type="ECO:0000256" key="3">
    <source>
        <dbReference type="ARBA" id="ARBA00022630"/>
    </source>
</evidence>
<reference evidence="7 8" key="1">
    <citation type="submission" date="2020-07" db="EMBL/GenBank/DDBJ databases">
        <title>Bradyrhizobium diversity isolated from nodules of indigenous legumes of Western Australia.</title>
        <authorList>
            <person name="Klepa M.S."/>
        </authorList>
    </citation>
    <scope>NUCLEOTIDE SEQUENCE [LARGE SCALE GENOMIC DNA]</scope>
    <source>
        <strain evidence="7 8">CNPSo 4010</strain>
    </source>
</reference>
<dbReference type="InterPro" id="IPR051169">
    <property type="entry name" value="NADH-Q_oxidoreductase"/>
</dbReference>
<dbReference type="PRINTS" id="PR00368">
    <property type="entry name" value="FADPNR"/>
</dbReference>
<evidence type="ECO:0000256" key="2">
    <source>
        <dbReference type="ARBA" id="ARBA00005272"/>
    </source>
</evidence>
<keyword evidence="8" id="KW-1185">Reference proteome</keyword>
<dbReference type="Gene3D" id="3.50.50.100">
    <property type="match status" value="1"/>
</dbReference>
<name>A0ABS0PZX6_9BRAD</name>
<dbReference type="SUPFAM" id="SSF51905">
    <property type="entry name" value="FAD/NAD(P)-binding domain"/>
    <property type="match status" value="1"/>
</dbReference>
<evidence type="ECO:0000256" key="1">
    <source>
        <dbReference type="ARBA" id="ARBA00001974"/>
    </source>
</evidence>
<dbReference type="Proteomes" id="UP000807370">
    <property type="component" value="Unassembled WGS sequence"/>
</dbReference>